<keyword evidence="3" id="KW-0472">Membrane</keyword>
<evidence type="ECO:0000256" key="3">
    <source>
        <dbReference type="SAM" id="Phobius"/>
    </source>
</evidence>
<sequence>MSSQSNTTSFNNNDSSVNGWNMRQLAIFIPFATFFLCIWIMWLRVGYPTFLIMKAIQLSEEGLRREEENRSQHDSDNDEDDRSNNSLVSVGEVDTMWREQQSAQVVCAEEESSTNENEMSDKKADVRMDQVEEQETSAGIVVEDMESRHASVHVNIAQDLNETEEKLRDVEVQIERLQGRMLERQVSETLC</sequence>
<protein>
    <submittedName>
        <fullName evidence="4">Uncharacterized protein</fullName>
    </submittedName>
</protein>
<feature type="transmembrane region" description="Helical" evidence="3">
    <location>
        <begin position="25"/>
        <end position="45"/>
    </location>
</feature>
<keyword evidence="1" id="KW-0175">Coiled coil</keyword>
<evidence type="ECO:0000256" key="2">
    <source>
        <dbReference type="SAM" id="MobiDB-lite"/>
    </source>
</evidence>
<feature type="region of interest" description="Disordered" evidence="2">
    <location>
        <begin position="106"/>
        <end position="126"/>
    </location>
</feature>
<feature type="region of interest" description="Disordered" evidence="2">
    <location>
        <begin position="62"/>
        <end position="86"/>
    </location>
</feature>
<feature type="compositionally biased region" description="Basic and acidic residues" evidence="2">
    <location>
        <begin position="62"/>
        <end position="75"/>
    </location>
</feature>
<keyword evidence="3" id="KW-1133">Transmembrane helix</keyword>
<keyword evidence="3" id="KW-0812">Transmembrane</keyword>
<evidence type="ECO:0000256" key="1">
    <source>
        <dbReference type="SAM" id="Coils"/>
    </source>
</evidence>
<accession>A0A7S4KS85</accession>
<organism evidence="4">
    <name type="scientific">Guillardia theta</name>
    <name type="common">Cryptophyte</name>
    <name type="synonym">Cryptomonas phi</name>
    <dbReference type="NCBI Taxonomy" id="55529"/>
    <lineage>
        <taxon>Eukaryota</taxon>
        <taxon>Cryptophyceae</taxon>
        <taxon>Pyrenomonadales</taxon>
        <taxon>Geminigeraceae</taxon>
        <taxon>Guillardia</taxon>
    </lineage>
</organism>
<evidence type="ECO:0000313" key="4">
    <source>
        <dbReference type="EMBL" id="CAE2303984.1"/>
    </source>
</evidence>
<dbReference type="EMBL" id="HBKN01022337">
    <property type="protein sequence ID" value="CAE2303984.1"/>
    <property type="molecule type" value="Transcribed_RNA"/>
</dbReference>
<dbReference type="AlphaFoldDB" id="A0A7S4KS85"/>
<feature type="coiled-coil region" evidence="1">
    <location>
        <begin position="153"/>
        <end position="180"/>
    </location>
</feature>
<gene>
    <name evidence="4" type="ORF">GTHE00462_LOCUS17541</name>
</gene>
<name>A0A7S4KS85_GUITH</name>
<proteinExistence type="predicted"/>
<reference evidence="4" key="1">
    <citation type="submission" date="2021-01" db="EMBL/GenBank/DDBJ databases">
        <authorList>
            <person name="Corre E."/>
            <person name="Pelletier E."/>
            <person name="Niang G."/>
            <person name="Scheremetjew M."/>
            <person name="Finn R."/>
            <person name="Kale V."/>
            <person name="Holt S."/>
            <person name="Cochrane G."/>
            <person name="Meng A."/>
            <person name="Brown T."/>
            <person name="Cohen L."/>
        </authorList>
    </citation>
    <scope>NUCLEOTIDE SEQUENCE</scope>
    <source>
        <strain evidence="4">CCMP 2712</strain>
    </source>
</reference>